<evidence type="ECO:0000313" key="3">
    <source>
        <dbReference type="EMBL" id="KAF9493819.1"/>
    </source>
</evidence>
<proteinExistence type="predicted"/>
<sequence length="176" mass="19094">MSARIIGFLLAFSGFVILQAHAATDNHHATHHPHATHAAKQYAAHQTGHHSSVAHKGKQFLKLVLGIVFGCVVGTLLLCVCCCLIFRHRKKKSTRDATQMESNMPTISAPISAQMQDPPLPQTGEAASYYHGGDAPKYGYSGDQQNVGYQGYQGYQNYEGAPPPGPLPQAHMGFRQ</sequence>
<evidence type="ECO:0008006" key="5">
    <source>
        <dbReference type="Google" id="ProtNLM"/>
    </source>
</evidence>
<keyword evidence="1" id="KW-1133">Transmembrane helix</keyword>
<dbReference type="Proteomes" id="UP000807025">
    <property type="component" value="Unassembled WGS sequence"/>
</dbReference>
<organism evidence="3 4">
    <name type="scientific">Pleurotus eryngii</name>
    <name type="common">Boletus of the steppes</name>
    <dbReference type="NCBI Taxonomy" id="5323"/>
    <lineage>
        <taxon>Eukaryota</taxon>
        <taxon>Fungi</taxon>
        <taxon>Dikarya</taxon>
        <taxon>Basidiomycota</taxon>
        <taxon>Agaricomycotina</taxon>
        <taxon>Agaricomycetes</taxon>
        <taxon>Agaricomycetidae</taxon>
        <taxon>Agaricales</taxon>
        <taxon>Pleurotineae</taxon>
        <taxon>Pleurotaceae</taxon>
        <taxon>Pleurotus</taxon>
    </lineage>
</organism>
<evidence type="ECO:0000313" key="4">
    <source>
        <dbReference type="Proteomes" id="UP000807025"/>
    </source>
</evidence>
<reference evidence="3" key="1">
    <citation type="submission" date="2020-11" db="EMBL/GenBank/DDBJ databases">
        <authorList>
            <consortium name="DOE Joint Genome Institute"/>
            <person name="Ahrendt S."/>
            <person name="Riley R."/>
            <person name="Andreopoulos W."/>
            <person name="Labutti K."/>
            <person name="Pangilinan J."/>
            <person name="Ruiz-Duenas F.J."/>
            <person name="Barrasa J.M."/>
            <person name="Sanchez-Garcia M."/>
            <person name="Camarero S."/>
            <person name="Miyauchi S."/>
            <person name="Serrano A."/>
            <person name="Linde D."/>
            <person name="Babiker R."/>
            <person name="Drula E."/>
            <person name="Ayuso-Fernandez I."/>
            <person name="Pacheco R."/>
            <person name="Padilla G."/>
            <person name="Ferreira P."/>
            <person name="Barriuso J."/>
            <person name="Kellner H."/>
            <person name="Castanera R."/>
            <person name="Alfaro M."/>
            <person name="Ramirez L."/>
            <person name="Pisabarro A.G."/>
            <person name="Kuo A."/>
            <person name="Tritt A."/>
            <person name="Lipzen A."/>
            <person name="He G."/>
            <person name="Yan M."/>
            <person name="Ng V."/>
            <person name="Cullen D."/>
            <person name="Martin F."/>
            <person name="Rosso M.-N."/>
            <person name="Henrissat B."/>
            <person name="Hibbett D."/>
            <person name="Martinez A.T."/>
            <person name="Grigoriev I.V."/>
        </authorList>
    </citation>
    <scope>NUCLEOTIDE SEQUENCE</scope>
    <source>
        <strain evidence="3">ATCC 90797</strain>
    </source>
</reference>
<gene>
    <name evidence="3" type="ORF">BDN71DRAFT_1449664</name>
</gene>
<dbReference type="OrthoDB" id="3028170at2759"/>
<protein>
    <recommendedName>
        <fullName evidence="5">Transmembrane protein</fullName>
    </recommendedName>
</protein>
<keyword evidence="2" id="KW-0732">Signal</keyword>
<feature type="signal peptide" evidence="2">
    <location>
        <begin position="1"/>
        <end position="22"/>
    </location>
</feature>
<feature type="chain" id="PRO_5040329821" description="Transmembrane protein" evidence="2">
    <location>
        <begin position="23"/>
        <end position="176"/>
    </location>
</feature>
<evidence type="ECO:0000256" key="2">
    <source>
        <dbReference type="SAM" id="SignalP"/>
    </source>
</evidence>
<feature type="transmembrane region" description="Helical" evidence="1">
    <location>
        <begin position="63"/>
        <end position="86"/>
    </location>
</feature>
<dbReference type="EMBL" id="MU154580">
    <property type="protein sequence ID" value="KAF9493819.1"/>
    <property type="molecule type" value="Genomic_DNA"/>
</dbReference>
<keyword evidence="1" id="KW-0812">Transmembrane</keyword>
<keyword evidence="4" id="KW-1185">Reference proteome</keyword>
<accession>A0A9P5ZTT0</accession>
<dbReference type="AlphaFoldDB" id="A0A9P5ZTT0"/>
<comment type="caution">
    <text evidence="3">The sequence shown here is derived from an EMBL/GenBank/DDBJ whole genome shotgun (WGS) entry which is preliminary data.</text>
</comment>
<evidence type="ECO:0000256" key="1">
    <source>
        <dbReference type="SAM" id="Phobius"/>
    </source>
</evidence>
<keyword evidence="1" id="KW-0472">Membrane</keyword>
<name>A0A9P5ZTT0_PLEER</name>